<dbReference type="RefSeq" id="XP_004253874.1">
    <property type="nucleotide sequence ID" value="XM_004253826.1"/>
</dbReference>
<dbReference type="VEuPathDB" id="AmoebaDB:EIN_495680"/>
<name>A0A0A1U5M5_ENTIV</name>
<dbReference type="OrthoDB" id="31391at2759"/>
<evidence type="ECO:0000313" key="2">
    <source>
        <dbReference type="Proteomes" id="UP000014680"/>
    </source>
</evidence>
<dbReference type="KEGG" id="eiv:EIN_495680"/>
<keyword evidence="2" id="KW-1185">Reference proteome</keyword>
<gene>
    <name evidence="1" type="ORF">EIN_495680</name>
</gene>
<reference evidence="1 2" key="1">
    <citation type="submission" date="2012-10" db="EMBL/GenBank/DDBJ databases">
        <authorList>
            <person name="Zafar N."/>
            <person name="Inman J."/>
            <person name="Hall N."/>
            <person name="Lorenzi H."/>
            <person name="Caler E."/>
        </authorList>
    </citation>
    <scope>NUCLEOTIDE SEQUENCE [LARGE SCALE GENOMIC DNA]</scope>
    <source>
        <strain evidence="1 2">IP1</strain>
    </source>
</reference>
<organism evidence="1 2">
    <name type="scientific">Entamoeba invadens IP1</name>
    <dbReference type="NCBI Taxonomy" id="370355"/>
    <lineage>
        <taxon>Eukaryota</taxon>
        <taxon>Amoebozoa</taxon>
        <taxon>Evosea</taxon>
        <taxon>Archamoebae</taxon>
        <taxon>Mastigamoebida</taxon>
        <taxon>Entamoebidae</taxon>
        <taxon>Entamoeba</taxon>
    </lineage>
</organism>
<protein>
    <submittedName>
        <fullName evidence="1">Uncharacterized protein</fullName>
    </submittedName>
</protein>
<dbReference type="EMBL" id="KB206864">
    <property type="protein sequence ID" value="ELP87103.1"/>
    <property type="molecule type" value="Genomic_DNA"/>
</dbReference>
<dbReference type="AlphaFoldDB" id="A0A0A1U5M5"/>
<dbReference type="Proteomes" id="UP000014680">
    <property type="component" value="Unassembled WGS sequence"/>
</dbReference>
<accession>A0A0A1U5M5</accession>
<evidence type="ECO:0000313" key="1">
    <source>
        <dbReference type="EMBL" id="ELP87103.1"/>
    </source>
</evidence>
<dbReference type="GeneID" id="14886099"/>
<proteinExistence type="predicted"/>
<sequence length="450" mass="52637">MQLEMVFIMKISLHLETLHDVYAFMTINKKCCNAVSGLQVNPFLLFASDIEKYYQHFKQQTLNCNFLPIHFEVIKNAKIVRNINISLRSQFPPNTEDEKDKFFSKFHNFDIPKGRVEFIPKIIEKATHSFTLKCSPKFFFEFVTKYEQSGGCIALFPQKVVIEMSRDTDFGQNIYRKYKGWASREEKRFTSEQIVETINASVDKYNCDVYCDWTNNKYFECFADKLGKCKHYTKSHIYSGDVNQVHPIDCNNKVVFTAESLYDTDFNLKEVCSVIDACYLQSVCFGVSKKFVLNLKDCVLSNCVQSFKVTSFEMKKMTTFIRDWKKRCVILPDMLNVEKVEFDSVFVVCDKKYDAVKNVKISSNSKFLKKTKKLMKNIEKVETEIVKIKVSELPQIDFFAFENVEELIFEDMDKVDLPDLKKLTKMRKLTLDKVNNSIASVPVWYVVKRV</sequence>